<dbReference type="InterPro" id="IPR000291">
    <property type="entry name" value="D-Ala_lig_Van_CS"/>
</dbReference>
<dbReference type="NCBIfam" id="TIGR01205">
    <property type="entry name" value="D_ala_D_alaTIGR"/>
    <property type="match status" value="1"/>
</dbReference>
<evidence type="ECO:0000256" key="17">
    <source>
        <dbReference type="ARBA" id="ARBA00047614"/>
    </source>
</evidence>
<keyword evidence="14 22" id="KW-0573">Peptidoglycan synthesis</keyword>
<keyword evidence="16 22" id="KW-0961">Cell wall biogenesis/degradation</keyword>
<evidence type="ECO:0000256" key="19">
    <source>
        <dbReference type="ARBA" id="ARBA00068427"/>
    </source>
</evidence>
<feature type="binding site" evidence="24">
    <location>
        <begin position="178"/>
        <end position="179"/>
    </location>
    <ligand>
        <name>ATP</name>
        <dbReference type="ChEBI" id="CHEBI:30616"/>
    </ligand>
</feature>
<dbReference type="NCBIfam" id="NF002528">
    <property type="entry name" value="PRK01966.1-4"/>
    <property type="match status" value="1"/>
</dbReference>
<dbReference type="GO" id="GO:0009252">
    <property type="term" value="P:peptidoglycan biosynthetic process"/>
    <property type="evidence" value="ECO:0007669"/>
    <property type="project" value="UniProtKB-UniRule"/>
</dbReference>
<dbReference type="PANTHER" id="PTHR23132:SF25">
    <property type="entry name" value="D-ALANINE--D-ALANINE LIGASE A"/>
    <property type="match status" value="1"/>
</dbReference>
<keyword evidence="29" id="KW-1185">Reference proteome</keyword>
<keyword evidence="11 26" id="KW-0067">ATP-binding</keyword>
<dbReference type="InterPro" id="IPR013815">
    <property type="entry name" value="ATP_grasp_subdomain_1"/>
</dbReference>
<gene>
    <name evidence="22 28" type="primary">ddl</name>
    <name evidence="28" type="ORF">CLTEP_11000</name>
</gene>
<dbReference type="InterPro" id="IPR011127">
    <property type="entry name" value="Dala_Dala_lig_N"/>
</dbReference>
<proteinExistence type="inferred from homology"/>
<evidence type="ECO:0000256" key="25">
    <source>
        <dbReference type="PIRSR" id="PIRSR039102-3"/>
    </source>
</evidence>
<evidence type="ECO:0000256" key="14">
    <source>
        <dbReference type="ARBA" id="ARBA00022984"/>
    </source>
</evidence>
<evidence type="ECO:0000256" key="15">
    <source>
        <dbReference type="ARBA" id="ARBA00023211"/>
    </source>
</evidence>
<comment type="caution">
    <text evidence="28">The sequence shown here is derived from an EMBL/GenBank/DDBJ whole genome shotgun (WGS) entry which is preliminary data.</text>
</comment>
<feature type="binding site" evidence="24">
    <location>
        <position position="125"/>
    </location>
    <ligand>
        <name>ATP</name>
        <dbReference type="ChEBI" id="CHEBI:30616"/>
    </ligand>
</feature>
<dbReference type="PIRSF" id="PIRSF039102">
    <property type="entry name" value="Ddl/VanB"/>
    <property type="match status" value="1"/>
</dbReference>
<dbReference type="GO" id="GO:0005829">
    <property type="term" value="C:cytosol"/>
    <property type="evidence" value="ECO:0007669"/>
    <property type="project" value="TreeGrafter"/>
</dbReference>
<dbReference type="STRING" id="1121338.CLTEP_11000"/>
<keyword evidence="13 22" id="KW-0133">Cell shape</keyword>
<feature type="binding site" evidence="25">
    <location>
        <position position="288"/>
    </location>
    <ligand>
        <name>Mg(2+)</name>
        <dbReference type="ChEBI" id="CHEBI:18420"/>
        <label>1</label>
    </ligand>
</feature>
<reference evidence="28 29" key="1">
    <citation type="submission" date="2016-02" db="EMBL/GenBank/DDBJ databases">
        <title>Genome sequence of Clostridium tepidiprofundi DSM 19306.</title>
        <authorList>
            <person name="Poehlein A."/>
            <person name="Daniel R."/>
        </authorList>
    </citation>
    <scope>NUCLEOTIDE SEQUENCE [LARGE SCALE GENOMIC DNA]</scope>
    <source>
        <strain evidence="28 29">DSM 19306</strain>
    </source>
</reference>
<dbReference type="GO" id="GO:0046872">
    <property type="term" value="F:metal ion binding"/>
    <property type="evidence" value="ECO:0007669"/>
    <property type="project" value="UniProtKB-KW"/>
</dbReference>
<comment type="catalytic activity">
    <reaction evidence="17 22">
        <text>2 D-alanine + ATP = D-alanyl-D-alanine + ADP + phosphate + H(+)</text>
        <dbReference type="Rhea" id="RHEA:11224"/>
        <dbReference type="ChEBI" id="CHEBI:15378"/>
        <dbReference type="ChEBI" id="CHEBI:30616"/>
        <dbReference type="ChEBI" id="CHEBI:43474"/>
        <dbReference type="ChEBI" id="CHEBI:57416"/>
        <dbReference type="ChEBI" id="CHEBI:57822"/>
        <dbReference type="ChEBI" id="CHEBI:456216"/>
        <dbReference type="EC" id="6.3.2.4"/>
    </reaction>
</comment>
<dbReference type="PROSITE" id="PS50975">
    <property type="entry name" value="ATP_GRASP"/>
    <property type="match status" value="1"/>
</dbReference>
<dbReference type="Proteomes" id="UP000075531">
    <property type="component" value="Unassembled WGS sequence"/>
</dbReference>
<dbReference type="InterPro" id="IPR011095">
    <property type="entry name" value="Dala_Dala_lig_C"/>
</dbReference>
<feature type="active site" evidence="23">
    <location>
        <position position="178"/>
    </location>
</feature>
<evidence type="ECO:0000256" key="5">
    <source>
        <dbReference type="ARBA" id="ARBA00010871"/>
    </source>
</evidence>
<dbReference type="Gene3D" id="3.40.50.20">
    <property type="match status" value="1"/>
</dbReference>
<keyword evidence="12 25" id="KW-0460">Magnesium</keyword>
<dbReference type="InterPro" id="IPR005905">
    <property type="entry name" value="D_ala_D_ala"/>
</dbReference>
<dbReference type="GO" id="GO:0005524">
    <property type="term" value="F:ATP binding"/>
    <property type="evidence" value="ECO:0007669"/>
    <property type="project" value="UniProtKB-UniRule"/>
</dbReference>
<feature type="active site" evidence="23">
    <location>
        <position position="313"/>
    </location>
</feature>
<dbReference type="NCBIfam" id="NF002378">
    <property type="entry name" value="PRK01372.1"/>
    <property type="match status" value="1"/>
</dbReference>
<comment type="cofactor">
    <cofactor evidence="25">
        <name>Mg(2+)</name>
        <dbReference type="ChEBI" id="CHEBI:18420"/>
    </cofactor>
    <cofactor evidence="25">
        <name>Mn(2+)</name>
        <dbReference type="ChEBI" id="CHEBI:29035"/>
    </cofactor>
    <text evidence="25">Binds 2 magnesium or manganese ions per subunit.</text>
</comment>
<dbReference type="FunFam" id="3.30.1490.20:FF:000007">
    <property type="entry name" value="D-alanine--D-alanine ligase"/>
    <property type="match status" value="1"/>
</dbReference>
<dbReference type="GO" id="GO:0008716">
    <property type="term" value="F:D-alanine-D-alanine ligase activity"/>
    <property type="evidence" value="ECO:0007669"/>
    <property type="project" value="UniProtKB-UniRule"/>
</dbReference>
<keyword evidence="7 22" id="KW-0963">Cytoplasm</keyword>
<evidence type="ECO:0000313" key="29">
    <source>
        <dbReference type="Proteomes" id="UP000075531"/>
    </source>
</evidence>
<protein>
    <recommendedName>
        <fullName evidence="19 22">D-alanine--D-alanine ligase</fullName>
        <ecNumber evidence="6 22">6.3.2.4</ecNumber>
    </recommendedName>
    <alternativeName>
        <fullName evidence="21 22">D-Ala-D-Ala ligase</fullName>
    </alternativeName>
    <alternativeName>
        <fullName evidence="20 22">D-alanylalanine synthetase</fullName>
    </alternativeName>
</protein>
<evidence type="ECO:0000256" key="18">
    <source>
        <dbReference type="ARBA" id="ARBA00060592"/>
    </source>
</evidence>
<keyword evidence="10 24" id="KW-0547">Nucleotide-binding</keyword>
<dbReference type="Pfam" id="PF07478">
    <property type="entry name" value="Dala_Dala_lig_C"/>
    <property type="match status" value="1"/>
</dbReference>
<evidence type="ECO:0000256" key="10">
    <source>
        <dbReference type="ARBA" id="ARBA00022741"/>
    </source>
</evidence>
<evidence type="ECO:0000256" key="2">
    <source>
        <dbReference type="ARBA" id="ARBA00003921"/>
    </source>
</evidence>
<feature type="binding site" evidence="25">
    <location>
        <position position="304"/>
    </location>
    <ligand>
        <name>Mg(2+)</name>
        <dbReference type="ChEBI" id="CHEBI:18420"/>
        <label>2</label>
    </ligand>
</feature>
<dbReference type="SUPFAM" id="SSF56059">
    <property type="entry name" value="Glutathione synthetase ATP-binding domain-like"/>
    <property type="match status" value="1"/>
</dbReference>
<evidence type="ECO:0000313" key="28">
    <source>
        <dbReference type="EMBL" id="KYH34936.1"/>
    </source>
</evidence>
<evidence type="ECO:0000256" key="21">
    <source>
        <dbReference type="ARBA" id="ARBA00077154"/>
    </source>
</evidence>
<evidence type="ECO:0000256" key="12">
    <source>
        <dbReference type="ARBA" id="ARBA00022842"/>
    </source>
</evidence>
<dbReference type="RefSeq" id="WP_066823732.1">
    <property type="nucleotide sequence ID" value="NZ_LTBA01000008.1"/>
</dbReference>
<evidence type="ECO:0000256" key="16">
    <source>
        <dbReference type="ARBA" id="ARBA00023316"/>
    </source>
</evidence>
<feature type="binding site" evidence="24">
    <location>
        <begin position="170"/>
        <end position="172"/>
    </location>
    <ligand>
        <name>ATP</name>
        <dbReference type="ChEBI" id="CHEBI:30616"/>
    </ligand>
</feature>
<comment type="pathway">
    <text evidence="18">Glycan biosynthesis.</text>
</comment>
<evidence type="ECO:0000256" key="1">
    <source>
        <dbReference type="ARBA" id="ARBA00001936"/>
    </source>
</evidence>
<dbReference type="OrthoDB" id="9813261at2"/>
<dbReference type="FunFam" id="3.30.470.20:FF:000008">
    <property type="entry name" value="D-alanine--D-alanine ligase"/>
    <property type="match status" value="1"/>
</dbReference>
<keyword evidence="8 22" id="KW-0436">Ligase</keyword>
<feature type="active site" evidence="23">
    <location>
        <position position="15"/>
    </location>
</feature>
<evidence type="ECO:0000256" key="7">
    <source>
        <dbReference type="ARBA" id="ARBA00022490"/>
    </source>
</evidence>
<keyword evidence="15 25" id="KW-0464">Manganese</keyword>
<dbReference type="PANTHER" id="PTHR23132">
    <property type="entry name" value="D-ALANINE--D-ALANINE LIGASE"/>
    <property type="match status" value="1"/>
</dbReference>
<keyword evidence="9 25" id="KW-0479">Metal-binding</keyword>
<comment type="pathway">
    <text evidence="4 22">Cell wall biogenesis; peptidoglycan biosynthesis.</text>
</comment>
<evidence type="ECO:0000256" key="13">
    <source>
        <dbReference type="ARBA" id="ARBA00022960"/>
    </source>
</evidence>
<feature type="binding site" evidence="25">
    <location>
        <position position="302"/>
    </location>
    <ligand>
        <name>Mg(2+)</name>
        <dbReference type="ChEBI" id="CHEBI:18420"/>
        <label>2</label>
    </ligand>
</feature>
<accession>A0A151B4X1</accession>
<comment type="function">
    <text evidence="2 22">Cell wall formation.</text>
</comment>
<dbReference type="PROSITE" id="PS00843">
    <property type="entry name" value="DALA_DALA_LIGASE_1"/>
    <property type="match status" value="1"/>
</dbReference>
<dbReference type="Gene3D" id="3.30.470.20">
    <property type="entry name" value="ATP-grasp fold, B domain"/>
    <property type="match status" value="1"/>
</dbReference>
<evidence type="ECO:0000256" key="6">
    <source>
        <dbReference type="ARBA" id="ARBA00012216"/>
    </source>
</evidence>
<organism evidence="28 29">
    <name type="scientific">Clostridium tepidiprofundi DSM 19306</name>
    <dbReference type="NCBI Taxonomy" id="1121338"/>
    <lineage>
        <taxon>Bacteria</taxon>
        <taxon>Bacillati</taxon>
        <taxon>Bacillota</taxon>
        <taxon>Clostridia</taxon>
        <taxon>Eubacteriales</taxon>
        <taxon>Clostridiaceae</taxon>
        <taxon>Clostridium</taxon>
    </lineage>
</organism>
<sequence length="343" mass="38765">MKKKVAILFGGQSTEHEVSLLSAASVLRNIDYDKYIVYPIGITKDGQWFQYNGNILNIENGTWENDYENKVENGQKLLFDRAVDVVFPVLHGLYGEDGTIQGMCKLLSIPCVGAGVLSSALCMDKVYTKFLLDRFGIKQAEYFIIKSYEYTKNKDNIINDIEKNIGYDLFIKPSNSGSSVGITKAHNRQELINGIDEALKYDSKVLIEKAINAKEVEVSVLGNESVEASIPGEIEPSKEFYDYEAKYESEDSELIIPARLSDEKINEIRQRAIEVYKILDCRGMARVDFLVDKNTDEIYTNEVNTIPGFTKISMYSKLWEASGKPYDVLIDELFELAISSKNI</sequence>
<comment type="subcellular location">
    <subcellularLocation>
        <location evidence="3 22">Cytoplasm</location>
    </subcellularLocation>
</comment>
<dbReference type="GO" id="GO:0071555">
    <property type="term" value="P:cell wall organization"/>
    <property type="evidence" value="ECO:0007669"/>
    <property type="project" value="UniProtKB-KW"/>
</dbReference>
<evidence type="ECO:0000256" key="3">
    <source>
        <dbReference type="ARBA" id="ARBA00004496"/>
    </source>
</evidence>
<evidence type="ECO:0000256" key="23">
    <source>
        <dbReference type="PIRSR" id="PIRSR039102-1"/>
    </source>
</evidence>
<dbReference type="EC" id="6.3.2.4" evidence="6 22"/>
<evidence type="ECO:0000256" key="24">
    <source>
        <dbReference type="PIRSR" id="PIRSR039102-2"/>
    </source>
</evidence>
<evidence type="ECO:0000256" key="22">
    <source>
        <dbReference type="HAMAP-Rule" id="MF_00047"/>
    </source>
</evidence>
<evidence type="ECO:0000256" key="4">
    <source>
        <dbReference type="ARBA" id="ARBA00004752"/>
    </source>
</evidence>
<comment type="similarity">
    <text evidence="5 22">Belongs to the D-alanine--D-alanine ligase family.</text>
</comment>
<feature type="binding site" evidence="25">
    <location>
        <position position="302"/>
    </location>
    <ligand>
        <name>Mg(2+)</name>
        <dbReference type="ChEBI" id="CHEBI:18420"/>
        <label>1</label>
    </ligand>
</feature>
<feature type="domain" description="ATP-grasp" evidence="27">
    <location>
        <begin position="129"/>
        <end position="335"/>
    </location>
</feature>
<evidence type="ECO:0000259" key="27">
    <source>
        <dbReference type="PROSITE" id="PS50975"/>
    </source>
</evidence>
<evidence type="ECO:0000256" key="20">
    <source>
        <dbReference type="ARBA" id="ARBA00076288"/>
    </source>
</evidence>
<comment type="cofactor">
    <cofactor evidence="1">
        <name>Mn(2+)</name>
        <dbReference type="ChEBI" id="CHEBI:29035"/>
    </cofactor>
</comment>
<feature type="binding site" evidence="24">
    <location>
        <begin position="301"/>
        <end position="302"/>
    </location>
    <ligand>
        <name>ATP</name>
        <dbReference type="ChEBI" id="CHEBI:30616"/>
    </ligand>
</feature>
<dbReference type="UniPathway" id="UPA00219"/>
<dbReference type="AlphaFoldDB" id="A0A151B4X1"/>
<dbReference type="InterPro" id="IPR011761">
    <property type="entry name" value="ATP-grasp"/>
</dbReference>
<dbReference type="InterPro" id="IPR016185">
    <property type="entry name" value="PreATP-grasp_dom_sf"/>
</dbReference>
<evidence type="ECO:0000256" key="8">
    <source>
        <dbReference type="ARBA" id="ARBA00022598"/>
    </source>
</evidence>
<evidence type="ECO:0000256" key="26">
    <source>
        <dbReference type="PROSITE-ProRule" id="PRU00409"/>
    </source>
</evidence>
<dbReference type="PATRIC" id="fig|1121338.3.peg.1133"/>
<feature type="binding site" evidence="24">
    <location>
        <begin position="208"/>
        <end position="215"/>
    </location>
    <ligand>
        <name>ATP</name>
        <dbReference type="ChEBI" id="CHEBI:30616"/>
    </ligand>
</feature>
<dbReference type="SUPFAM" id="SSF52440">
    <property type="entry name" value="PreATP-grasp domain"/>
    <property type="match status" value="1"/>
</dbReference>
<dbReference type="Gene3D" id="3.30.1490.20">
    <property type="entry name" value="ATP-grasp fold, A domain"/>
    <property type="match status" value="1"/>
</dbReference>
<dbReference type="GO" id="GO:0008360">
    <property type="term" value="P:regulation of cell shape"/>
    <property type="evidence" value="ECO:0007669"/>
    <property type="project" value="UniProtKB-KW"/>
</dbReference>
<name>A0A151B4X1_9CLOT</name>
<evidence type="ECO:0000256" key="9">
    <source>
        <dbReference type="ARBA" id="ARBA00022723"/>
    </source>
</evidence>
<dbReference type="Pfam" id="PF01820">
    <property type="entry name" value="Dala_Dala_lig_N"/>
    <property type="match status" value="1"/>
</dbReference>
<dbReference type="EMBL" id="LTBA01000008">
    <property type="protein sequence ID" value="KYH34936.1"/>
    <property type="molecule type" value="Genomic_DNA"/>
</dbReference>
<dbReference type="HAMAP" id="MF_00047">
    <property type="entry name" value="Dala_Dala_lig"/>
    <property type="match status" value="1"/>
</dbReference>
<evidence type="ECO:0000256" key="11">
    <source>
        <dbReference type="ARBA" id="ARBA00022840"/>
    </source>
</evidence>